<comment type="caution">
    <text evidence="1">The sequence shown here is derived from an EMBL/GenBank/DDBJ whole genome shotgun (WGS) entry which is preliminary data.</text>
</comment>
<evidence type="ECO:0008006" key="2">
    <source>
        <dbReference type="Google" id="ProtNLM"/>
    </source>
</evidence>
<feature type="non-terminal residue" evidence="1">
    <location>
        <position position="1"/>
    </location>
</feature>
<name>X0YZT7_9ZZZZ</name>
<dbReference type="EMBL" id="BART01008363">
    <property type="protein sequence ID" value="GAG53778.1"/>
    <property type="molecule type" value="Genomic_DNA"/>
</dbReference>
<accession>X0YZT7</accession>
<evidence type="ECO:0000313" key="1">
    <source>
        <dbReference type="EMBL" id="GAG53778.1"/>
    </source>
</evidence>
<protein>
    <recommendedName>
        <fullName evidence="2">DNA-binding protein</fullName>
    </recommendedName>
</protein>
<organism evidence="1">
    <name type="scientific">marine sediment metagenome</name>
    <dbReference type="NCBI Taxonomy" id="412755"/>
    <lineage>
        <taxon>unclassified sequences</taxon>
        <taxon>metagenomes</taxon>
        <taxon>ecological metagenomes</taxon>
    </lineage>
</organism>
<proteinExistence type="predicted"/>
<reference evidence="1" key="1">
    <citation type="journal article" date="2014" name="Front. Microbiol.">
        <title>High frequency of phylogenetically diverse reductive dehalogenase-homologous genes in deep subseafloor sedimentary metagenomes.</title>
        <authorList>
            <person name="Kawai M."/>
            <person name="Futagami T."/>
            <person name="Toyoda A."/>
            <person name="Takaki Y."/>
            <person name="Nishi S."/>
            <person name="Hori S."/>
            <person name="Arai W."/>
            <person name="Tsubouchi T."/>
            <person name="Morono Y."/>
            <person name="Uchiyama I."/>
            <person name="Ito T."/>
            <person name="Fujiyama A."/>
            <person name="Inagaki F."/>
            <person name="Takami H."/>
        </authorList>
    </citation>
    <scope>NUCLEOTIDE SEQUENCE</scope>
    <source>
        <strain evidence="1">Expedition CK06-06</strain>
    </source>
</reference>
<gene>
    <name evidence="1" type="ORF">S01H4_18830</name>
</gene>
<sequence>SLSLDFNDEQSARLEERARELGVDARELAKAAVNDLLARPAEDFDRAAKLVLEKNRELYRRLS</sequence>
<dbReference type="AlphaFoldDB" id="X0YZT7"/>